<organism evidence="1 2">
    <name type="scientific">Ideonella livida</name>
    <dbReference type="NCBI Taxonomy" id="2707176"/>
    <lineage>
        <taxon>Bacteria</taxon>
        <taxon>Pseudomonadati</taxon>
        <taxon>Pseudomonadota</taxon>
        <taxon>Betaproteobacteria</taxon>
        <taxon>Burkholderiales</taxon>
        <taxon>Sphaerotilaceae</taxon>
        <taxon>Ideonella</taxon>
    </lineage>
</organism>
<name>A0A7C9TML9_9BURK</name>
<dbReference type="RefSeq" id="WP_163457641.1">
    <property type="nucleotide sequence ID" value="NZ_JAAGOH010000012.1"/>
</dbReference>
<sequence length="235" mass="26905">MNATNLKSKSNAEIREYFQGKSLKDLDVSELAFIHLNINLGNQRLSDTTIYSSLYDLMQTSQASFNNVRTKAYTPLLSCFAMLDQLGGAYRSTIKPTKYTTGIKIALDTFGTYTKDEIEKLYSLRNGLYHDGSLTNIDKRNKHHVIFRLAPESSTTFIHPKQEWNGVYCDSLTEFITKINPKKFKFDLEKIISNCNEELKNGTLEISIKDPLEFFYKFLFSSQNSTNTNTNQPVL</sequence>
<evidence type="ECO:0000313" key="1">
    <source>
        <dbReference type="EMBL" id="NDY91786.1"/>
    </source>
</evidence>
<proteinExistence type="predicted"/>
<gene>
    <name evidence="1" type="ORF">G3A44_11370</name>
</gene>
<dbReference type="AlphaFoldDB" id="A0A7C9TML9"/>
<reference evidence="1 2" key="1">
    <citation type="submission" date="2020-02" db="EMBL/GenBank/DDBJ databases">
        <title>Ideonella bacterium strain TBM-1.</title>
        <authorList>
            <person name="Chen W.-M."/>
        </authorList>
    </citation>
    <scope>NUCLEOTIDE SEQUENCE [LARGE SCALE GENOMIC DNA]</scope>
    <source>
        <strain evidence="1 2">TBM-1</strain>
    </source>
</reference>
<dbReference type="EMBL" id="JAAGOH010000012">
    <property type="protein sequence ID" value="NDY91786.1"/>
    <property type="molecule type" value="Genomic_DNA"/>
</dbReference>
<keyword evidence="2" id="KW-1185">Reference proteome</keyword>
<comment type="caution">
    <text evidence="1">The sequence shown here is derived from an EMBL/GenBank/DDBJ whole genome shotgun (WGS) entry which is preliminary data.</text>
</comment>
<protein>
    <submittedName>
        <fullName evidence="1">Uncharacterized protein</fullName>
    </submittedName>
</protein>
<evidence type="ECO:0000313" key="2">
    <source>
        <dbReference type="Proteomes" id="UP000484255"/>
    </source>
</evidence>
<dbReference type="Proteomes" id="UP000484255">
    <property type="component" value="Unassembled WGS sequence"/>
</dbReference>
<accession>A0A7C9TML9</accession>